<feature type="binding site" evidence="8">
    <location>
        <position position="47"/>
    </location>
    <ligand>
        <name>Ca(2+)</name>
        <dbReference type="ChEBI" id="CHEBI:29108"/>
    </ligand>
</feature>
<dbReference type="InterPro" id="IPR001279">
    <property type="entry name" value="Metallo-B-lactamas"/>
</dbReference>
<dbReference type="SUPFAM" id="SSF56281">
    <property type="entry name" value="Metallo-hydrolase/oxidoreductase"/>
    <property type="match status" value="1"/>
</dbReference>
<keyword evidence="3 5" id="KW-0269">Exonuclease</keyword>
<dbReference type="HAMAP" id="MF_01491">
    <property type="entry name" value="RNase_J_bact"/>
    <property type="match status" value="1"/>
</dbReference>
<dbReference type="AlphaFoldDB" id="A0A1I5U3B9"/>
<organism evidence="10 11">
    <name type="scientific">Butyrivibrio proteoclasticus</name>
    <dbReference type="NCBI Taxonomy" id="43305"/>
    <lineage>
        <taxon>Bacteria</taxon>
        <taxon>Bacillati</taxon>
        <taxon>Bacillota</taxon>
        <taxon>Clostridia</taxon>
        <taxon>Lachnospirales</taxon>
        <taxon>Lachnospiraceae</taxon>
        <taxon>Butyrivibrio</taxon>
    </lineage>
</organism>
<dbReference type="GO" id="GO:0004534">
    <property type="term" value="F:5'-3' RNA exonuclease activity"/>
    <property type="evidence" value="ECO:0007669"/>
    <property type="project" value="UniProtKB-UniRule"/>
</dbReference>
<feature type="binding site" evidence="7">
    <location>
        <begin position="229"/>
        <end position="231"/>
    </location>
    <ligand>
        <name>substrate</name>
    </ligand>
</feature>
<keyword evidence="5" id="KW-0698">rRNA processing</keyword>
<dbReference type="GO" id="GO:0008270">
    <property type="term" value="F:zinc ion binding"/>
    <property type="evidence" value="ECO:0007669"/>
    <property type="project" value="InterPro"/>
</dbReference>
<dbReference type="Proteomes" id="UP000182624">
    <property type="component" value="Unassembled WGS sequence"/>
</dbReference>
<dbReference type="GO" id="GO:0004521">
    <property type="term" value="F:RNA endonuclease activity"/>
    <property type="evidence" value="ECO:0007669"/>
    <property type="project" value="UniProtKB-UniRule"/>
</dbReference>
<dbReference type="InterPro" id="IPR030854">
    <property type="entry name" value="RNase_J_bac"/>
</dbReference>
<accession>A0A1I5U3B9</accession>
<keyword evidence="11" id="KW-1185">Reference proteome</keyword>
<evidence type="ECO:0000256" key="4">
    <source>
        <dbReference type="ARBA" id="ARBA00022884"/>
    </source>
</evidence>
<dbReference type="Gene3D" id="3.40.50.10710">
    <property type="entry name" value="Metallo-hydrolase/oxidoreductase"/>
    <property type="match status" value="1"/>
</dbReference>
<dbReference type="SMART" id="SM00849">
    <property type="entry name" value="Lactamase_B"/>
    <property type="match status" value="1"/>
</dbReference>
<comment type="cofactor">
    <cofactor evidence="8">
        <name>Zn(2+)</name>
        <dbReference type="ChEBI" id="CHEBI:29105"/>
    </cofactor>
    <text evidence="8">Binds 2 Zn(2+) ions per subunit. It is not clear if Zn(2+) or Mg(2+) is physiologically important.</text>
</comment>
<comment type="subunit">
    <text evidence="5">Homodimer, may be a subunit of the RNA degradosome.</text>
</comment>
<evidence type="ECO:0000256" key="2">
    <source>
        <dbReference type="ARBA" id="ARBA00022722"/>
    </source>
</evidence>
<dbReference type="PANTHER" id="PTHR43694">
    <property type="entry name" value="RIBONUCLEASE J"/>
    <property type="match status" value="1"/>
</dbReference>
<evidence type="ECO:0000313" key="10">
    <source>
        <dbReference type="EMBL" id="SFP89818.1"/>
    </source>
</evidence>
<dbReference type="Gene3D" id="3.10.20.580">
    <property type="match status" value="1"/>
</dbReference>
<name>A0A1I5U3B9_9FIRM</name>
<dbReference type="Pfam" id="PF17770">
    <property type="entry name" value="RNase_J_C"/>
    <property type="match status" value="1"/>
</dbReference>
<dbReference type="InterPro" id="IPR055132">
    <property type="entry name" value="RNase_J_b_CASP"/>
</dbReference>
<dbReference type="InterPro" id="IPR041636">
    <property type="entry name" value="RNase_J_C"/>
</dbReference>
<dbReference type="Pfam" id="PF00753">
    <property type="entry name" value="Lactamase_B"/>
    <property type="match status" value="1"/>
</dbReference>
<feature type="active site" description="Proton acceptor" evidence="6">
    <location>
        <position position="362"/>
    </location>
</feature>
<dbReference type="PANTHER" id="PTHR43694:SF1">
    <property type="entry name" value="RIBONUCLEASE J"/>
    <property type="match status" value="1"/>
</dbReference>
<comment type="cofactor">
    <cofactor evidence="8">
        <name>Ca(2+)</name>
        <dbReference type="ChEBI" id="CHEBI:29108"/>
    </cofactor>
    <text evidence="8">Binds 1 Ca(2+) cation per subunit. Seen in 1 crystal structure, it is not clear if it is physiologically important.</text>
</comment>
<dbReference type="InterPro" id="IPR004613">
    <property type="entry name" value="RNase_J"/>
</dbReference>
<dbReference type="RefSeq" id="WP_074887256.1">
    <property type="nucleotide sequence ID" value="NZ_FOXO01000011.1"/>
</dbReference>
<keyword evidence="5" id="KW-0378">Hydrolase</keyword>
<keyword evidence="5" id="KW-0255">Endonuclease</keyword>
<feature type="binding site" evidence="8">
    <location>
        <position position="137"/>
    </location>
    <ligand>
        <name>Zn(2+)</name>
        <dbReference type="ChEBI" id="CHEBI:29105"/>
        <label>1</label>
        <note>catalytic</note>
    </ligand>
</feature>
<keyword evidence="8" id="KW-0106">Calcium</keyword>
<gene>
    <name evidence="5" type="primary">rnj</name>
    <name evidence="10" type="ORF">SAMN04487928_11140</name>
</gene>
<keyword evidence="8" id="KW-0862">Zinc</keyword>
<dbReference type="EC" id="3.1.-.-" evidence="5"/>
<evidence type="ECO:0000256" key="5">
    <source>
        <dbReference type="HAMAP-Rule" id="MF_01491"/>
    </source>
</evidence>
<dbReference type="OrthoDB" id="9758375at2"/>
<dbReference type="GO" id="GO:0003723">
    <property type="term" value="F:RNA binding"/>
    <property type="evidence" value="ECO:0007669"/>
    <property type="project" value="UniProtKB-UniRule"/>
</dbReference>
<dbReference type="GO" id="GO:0005737">
    <property type="term" value="C:cytoplasm"/>
    <property type="evidence" value="ECO:0007669"/>
    <property type="project" value="UniProtKB-SubCell"/>
</dbReference>
<dbReference type="NCBIfam" id="TIGR00649">
    <property type="entry name" value="MG423"/>
    <property type="match status" value="1"/>
</dbReference>
<feature type="binding site" evidence="8">
    <location>
        <position position="45"/>
    </location>
    <ligand>
        <name>Ca(2+)</name>
        <dbReference type="ChEBI" id="CHEBI:29108"/>
    </ligand>
</feature>
<dbReference type="Pfam" id="PF22505">
    <property type="entry name" value="RNase_J_b_CASP"/>
    <property type="match status" value="1"/>
</dbReference>
<feature type="active site" description="Proton donor" evidence="6">
    <location>
        <position position="191"/>
    </location>
</feature>
<dbReference type="InterPro" id="IPR036866">
    <property type="entry name" value="RibonucZ/Hydroxyglut_hydro"/>
</dbReference>
<feature type="binding site" evidence="8">
    <location>
        <position position="70"/>
    </location>
    <ligand>
        <name>Zn(2+)</name>
        <dbReference type="ChEBI" id="CHEBI:29105"/>
        <label>1</label>
        <note>catalytic</note>
    </ligand>
</feature>
<keyword evidence="2 5" id="KW-0540">Nuclease</keyword>
<evidence type="ECO:0000259" key="9">
    <source>
        <dbReference type="SMART" id="SM00849"/>
    </source>
</evidence>
<evidence type="ECO:0000256" key="7">
    <source>
        <dbReference type="PIRSR" id="PIRSR004803-2"/>
    </source>
</evidence>
<feature type="binding site" evidence="8">
    <location>
        <position position="75"/>
    </location>
    <ligand>
        <name>Zn(2+)</name>
        <dbReference type="ChEBI" id="CHEBI:29105"/>
        <label>1</label>
        <note>catalytic</note>
    </ligand>
</feature>
<dbReference type="GO" id="GO:0006364">
    <property type="term" value="P:rRNA processing"/>
    <property type="evidence" value="ECO:0007669"/>
    <property type="project" value="UniProtKB-UniRule"/>
</dbReference>
<feature type="binding site" evidence="8">
    <location>
        <position position="72"/>
    </location>
    <ligand>
        <name>Zn(2+)</name>
        <dbReference type="ChEBI" id="CHEBI:29105"/>
        <label>1</label>
        <note>catalytic</note>
    </ligand>
</feature>
<sequence length="550" mass="60593">MKDTIKIIPLGGFDKIGMNMTIIESDESIIIVDCGTSFPPNDMPGIDTSIPDISYLKEHKEKVKGIVVTHGHEDHIGAIPYVLPELDIPIYGTPLTILLIEDKLKRYNINKPKTKVIRQGNTFILGDFKIEFIKTNHSIPDAVMLAIYTVAGIIVCTGDFKIDLTPTIGDTTDLRRLAAIGSKGVLAVLSDSTNALIKGSSPSENEVSISMDRLFNNYKNERLIIATFASNMDRVSQIIDISKKYGRKVILQGDVMLEIFKSAEKLGYISLQNDVLIEPDEASCYKDSELVFLTTGNHGEPISCLSDIANGLNENIKIKESDVILFSSIPVQGYESIFSETINSLEEQGAKILFRDLHVTGHACIEELKLIYNLLSPKYIIPAHGQFRIRNANKEIAISCGIPEENVLMIKNGDILKISESFSEVTGSIELKEILVDGLGIGDISGQILSERKAMSQAGVVIVTLCFSHGSKRLIAPPSIVTQGFVNRQKSASLILKLTDDVSSEVSRMIAQDIDSSRFETNIKRTLQASIWKKTMRKPLIIVNVTEAVI</sequence>
<protein>
    <recommendedName>
        <fullName evidence="5">Ribonuclease J</fullName>
        <shortName evidence="5">RNase J</shortName>
        <ecNumber evidence="5">3.1.-.-</ecNumber>
    </recommendedName>
</protein>
<feature type="binding site" evidence="7">
    <location>
        <begin position="358"/>
        <end position="362"/>
    </location>
    <ligand>
        <name>substrate</name>
    </ligand>
</feature>
<keyword evidence="4 5" id="KW-0694">RNA-binding</keyword>
<evidence type="ECO:0000256" key="8">
    <source>
        <dbReference type="PIRSR" id="PIRSR004803-3"/>
    </source>
</evidence>
<evidence type="ECO:0000313" key="11">
    <source>
        <dbReference type="Proteomes" id="UP000182624"/>
    </source>
</evidence>
<evidence type="ECO:0000256" key="3">
    <source>
        <dbReference type="ARBA" id="ARBA00022839"/>
    </source>
</evidence>
<feature type="binding site" evidence="8">
    <location>
        <position position="74"/>
    </location>
    <ligand>
        <name>Zn(2+)</name>
        <dbReference type="ChEBI" id="CHEBI:29105"/>
        <label>1</label>
        <note>catalytic</note>
    </ligand>
</feature>
<proteinExistence type="inferred from homology"/>
<dbReference type="EMBL" id="FOXO01000011">
    <property type="protein sequence ID" value="SFP89818.1"/>
    <property type="molecule type" value="Genomic_DNA"/>
</dbReference>
<evidence type="ECO:0000256" key="6">
    <source>
        <dbReference type="PIRSR" id="PIRSR004803-1"/>
    </source>
</evidence>
<comment type="caution">
    <text evidence="5">Lacks conserved residue(s) required for the propagation of feature annotation.</text>
</comment>
<dbReference type="Gene3D" id="3.60.15.10">
    <property type="entry name" value="Ribonuclease Z/Hydroxyacylglutathione hydrolase-like"/>
    <property type="match status" value="1"/>
</dbReference>
<comment type="similarity">
    <text evidence="5">Belongs to the metallo-beta-lactamase superfamily. RNA-metabolizing metallo-beta-lactamase-like family. Bacterial RNase J subfamily.</text>
</comment>
<comment type="subcellular location">
    <subcellularLocation>
        <location evidence="5">Cytoplasm</location>
    </subcellularLocation>
</comment>
<feature type="binding site" evidence="8">
    <location>
        <position position="437"/>
    </location>
    <ligand>
        <name>Ca(2+)</name>
        <dbReference type="ChEBI" id="CHEBI:29108"/>
    </ligand>
</feature>
<dbReference type="InterPro" id="IPR042173">
    <property type="entry name" value="RNase_J_2"/>
</dbReference>
<dbReference type="PIRSF" id="PIRSF004803">
    <property type="entry name" value="RnjA"/>
    <property type="match status" value="1"/>
</dbReference>
<keyword evidence="8" id="KW-0479">Metal-binding</keyword>
<feature type="binding site" evidence="8">
    <location>
        <position position="384"/>
    </location>
    <ligand>
        <name>Zn(2+)</name>
        <dbReference type="ChEBI" id="CHEBI:29105"/>
        <label>1</label>
        <note>catalytic</note>
    </ligand>
</feature>
<feature type="binding site" evidence="8">
    <location>
        <position position="159"/>
    </location>
    <ligand>
        <name>Zn(2+)</name>
        <dbReference type="ChEBI" id="CHEBI:29105"/>
        <label>1</label>
        <note>catalytic</note>
    </ligand>
</feature>
<evidence type="ECO:0000256" key="1">
    <source>
        <dbReference type="ARBA" id="ARBA00022490"/>
    </source>
</evidence>
<keyword evidence="1 5" id="KW-0963">Cytoplasm</keyword>
<reference evidence="11" key="1">
    <citation type="submission" date="2016-10" db="EMBL/GenBank/DDBJ databases">
        <authorList>
            <person name="Varghese N."/>
            <person name="Submissions S."/>
        </authorList>
    </citation>
    <scope>NUCLEOTIDE SEQUENCE [LARGE SCALE GENOMIC DNA]</scope>
    <source>
        <strain evidence="11">P18</strain>
    </source>
</reference>
<comment type="function">
    <text evidence="5">An RNase that has 5'-3' exonuclease and possibly endonuclease activity. Involved in maturation of rRNA and in some organisms also mRNA maturation and/or decay.</text>
</comment>
<dbReference type="CDD" id="cd07714">
    <property type="entry name" value="RNaseJ_MBL-fold"/>
    <property type="match status" value="1"/>
</dbReference>
<feature type="domain" description="Metallo-beta-lactamase" evidence="9">
    <location>
        <begin position="17"/>
        <end position="211"/>
    </location>
</feature>